<accession>E6N4N5</accession>
<feature type="transmembrane region" description="Helical" evidence="1">
    <location>
        <begin position="9"/>
        <end position="30"/>
    </location>
</feature>
<feature type="transmembrane region" description="Helical" evidence="1">
    <location>
        <begin position="135"/>
        <end position="163"/>
    </location>
</feature>
<name>E6N4N5_CALS0</name>
<dbReference type="STRING" id="311458.CSUB_C0219"/>
<dbReference type="EMBL" id="BA000048">
    <property type="protein sequence ID" value="BAJ50080.1"/>
    <property type="molecule type" value="Genomic_DNA"/>
</dbReference>
<dbReference type="KEGG" id="csu:CSUB_C0219"/>
<proteinExistence type="predicted"/>
<protein>
    <recommendedName>
        <fullName evidence="5">DUF2975 domain-containing protein</fullName>
    </recommendedName>
</protein>
<feature type="transmembrane region" description="Helical" evidence="1">
    <location>
        <begin position="56"/>
        <end position="80"/>
    </location>
</feature>
<keyword evidence="1" id="KW-0812">Transmembrane</keyword>
<dbReference type="Proteomes" id="UP000008120">
    <property type="component" value="Chromosome"/>
</dbReference>
<evidence type="ECO:0000313" key="4">
    <source>
        <dbReference type="Proteomes" id="UP000008120"/>
    </source>
</evidence>
<feature type="transmembrane region" description="Helical" evidence="1">
    <location>
        <begin position="92"/>
        <end position="115"/>
    </location>
</feature>
<keyword evidence="1" id="KW-0472">Membrane</keyword>
<dbReference type="BioCyc" id="CCAL311458:G131R-222-MONOMER"/>
<dbReference type="AlphaFoldDB" id="E6N4N5"/>
<evidence type="ECO:0000256" key="1">
    <source>
        <dbReference type="SAM" id="Phobius"/>
    </source>
</evidence>
<evidence type="ECO:0008006" key="5">
    <source>
        <dbReference type="Google" id="ProtNLM"/>
    </source>
</evidence>
<reference evidence="2 4" key="1">
    <citation type="journal article" date="2005" name="Environ. Microbiol.">
        <title>Genetic and functional properties of uncultivated thermophilic crenarchaeotes from a subsurface gold mine as revealed by analysis of genome fragments.</title>
        <authorList>
            <person name="Nunoura T."/>
            <person name="Hirayama H."/>
            <person name="Takami H."/>
            <person name="Oida H."/>
            <person name="Nishi S."/>
            <person name="Shimamura S."/>
            <person name="Suzuki Y."/>
            <person name="Inagaki F."/>
            <person name="Takai K."/>
            <person name="Nealson K.H."/>
            <person name="Horikoshi K."/>
        </authorList>
    </citation>
    <scope>NUCLEOTIDE SEQUENCE [LARGE SCALE GENOMIC DNA]</scope>
</reference>
<sequence>MDTLKTSKLFFLLGIANGFITIAVTSLILIPDLRLAAGPGSVLTHNGDVWPGAWSWVAYFTFLIIGVCGAFLWSLAYYLLKSLFGVERTPSLLTKSSLILYEVGLLATVSLAGYVGLVGGRFVAEGGSAVVVTALIGWAVIPSGAAVFLALLGNLLGLANLVLAVSKRR</sequence>
<evidence type="ECO:0000313" key="3">
    <source>
        <dbReference type="EMBL" id="BAJ50080.1"/>
    </source>
</evidence>
<organism evidence="2 4">
    <name type="scientific">Caldiarchaeum subterraneum</name>
    <dbReference type="NCBI Taxonomy" id="311458"/>
    <lineage>
        <taxon>Archaea</taxon>
        <taxon>Nitrososphaerota</taxon>
        <taxon>Candidatus Caldarchaeales</taxon>
        <taxon>Candidatus Caldarchaeaceae</taxon>
        <taxon>Candidatus Caldarchaeum</taxon>
    </lineage>
</organism>
<evidence type="ECO:0000313" key="2">
    <source>
        <dbReference type="EMBL" id="BAJ47254.1"/>
    </source>
</evidence>
<keyword evidence="1" id="KW-1133">Transmembrane helix</keyword>
<reference evidence="2 4" key="2">
    <citation type="journal article" date="2011" name="Nucleic Acids Res.">
        <title>Insights into the evolution of Archaea and eukaryotic protein modifier systems revealed by the genome of a novel archaeal group.</title>
        <authorList>
            <person name="Nunoura T."/>
            <person name="Takaki Y."/>
            <person name="Kakuta J."/>
            <person name="Nishi S."/>
            <person name="Sugahara J."/>
            <person name="Kazama H."/>
            <person name="Chee G."/>
            <person name="Hattori M."/>
            <person name="Kanai A."/>
            <person name="Atomi H."/>
            <person name="Takai K."/>
            <person name="Takami H."/>
        </authorList>
    </citation>
    <scope>NUCLEOTIDE SEQUENCE [LARGE SCALE GENOMIC DNA]</scope>
</reference>
<dbReference type="EMBL" id="AP011831">
    <property type="protein sequence ID" value="BAJ47254.1"/>
    <property type="molecule type" value="Genomic_DNA"/>
</dbReference>
<gene>
    <name evidence="3" type="ORF">CSUB_C0219</name>
    <name evidence="2" type="ORF">HGMM_F15E11C28</name>
</gene>